<sequence>MKVNSPKSEDTSQNKYNPQPQEIPNSYGSSQARVEQQNQNKAALTQSPLKIQNQDSNNSYAENIDEQAQQGNQNPKQIQKRFKDKSNFHFLNKELDFNSGEFLSYNSSQIQSPQESFLNKKEQNFPIYDCVRENQGIEGHVNALYKQTLLKQNNNHEKDKFQQKLGLKKTNTLKDFKKQLTVEDQKIMQHNQNVIRKNMKMPTYTVQSKQNIPSSNNLGRKNNVLYAKSISDLILIEQDLKSIQSPSTVKPDIVNYNLIKLIEEEENNYNQGLEENKNDTKIVSSYKKLRREILFFIETIYYRIIMISVCVLNIAAYAMHDYKDRQIQGKEDQNVNSTASTIELVTVFLFIIEIFFELIARGIYQGKRGFFKNPWLVSNLISITCSGITQIPGIPDKLYLICRIFAMLRPMRILQMITPLKLQFDRLFRSIPKINLSIWRILIFMAFYAIVGLHIFMGDVEYRCRVTSDPPPNENDEWQIYEEIPYLCGRWECPEESFCRSPYDYDRPYFSKQSDIQNLNYGYTDFDNFGSSYFTVFHITRIISWGTITFMYWRHTSTVIVATYFLSLLLIISYVLCNIILAELYESFEEQRSIKSYTEYRIQKQQEKNKNTKVNIKDIELEYQKQIKQDIPKDAELFRKNISKDIEFILEEDDEGNDLEGNDQEKQEKAIQPSNEEKGDDVNFNHLKNLGQNAKNQQNEHVFQNAELVTEQIIHNDNHQVNASKATLSNQTNSLQDKENIKKEQLNKNVNQNFIEIENDHENNRSFKEQVSVDQQNMNNSMKNSSKSPKSGNQNIPHRLDHIHVADFYVSEGKLEKKTPLWVQIGGFQGLLSIFFRLIILLDIVVLSADRSNIGQDEANIYILIDWATLWVFLIEVITKFIQLRLDYFKDILNDIDLVILIVRLITTNYPLFQGKFVTSEEEWIHAIKSINVFRIFQVVKNTSFFRTVNHLIIYFYDTICELFYFIVIIVFYCVLFALIGENLFAFKAQFINGDQIPEDKSMGQSPRINYDNFFSSFEATILNILNEQWNVSMYNYMRSIGDYVCTYWIIVISTGEIFIIKLLMALFINTFLKHFNNRQKDHNDAKEEAQINQIVRTQVQNAKTQHSEHKNNHKECFLIKICKKIEDDHRFENFIMFIIIINIIVMAIDSPLLDHHDPTKIAIHNLEIFFTSIYGSEILIKIIACGLFQKGGYLREPKNYFDFSLFCLNIAGFIFSSKLAILNALRAFHIVVLSKHFESLRIILVSLYQSLPYLFKLLFFSTCFLLVFAIIPLRLLKGKMYNCVTIDQAQLMLVNSQIDCLDLGGDWVKDDFHYDNMLYSLFNLFIIASCEGWSYFSNKAQDTVGLNLQPIEGYNRYWSIFFIVYFFIGNMMVINAFTGVMTQKFNEINGKFVANKSIIPIKDSKFVQEYSQFKFTEKITHEEQEWIQIKRQIYGAKPIKTFGEPDYRTQKLQFYIYKLINNKLFELFIDFCTILSAVIFSMYVHRIDQSYTDHLNNINDIIVLIFCFEFVLKLFVQRKHFFLYIENWFLLFIIVTSSIPSIYRITNESGNESIYFKLLEVFRILRLINTIPIIRSVFSMMGFILPQVAPIAAVYFFTIYIYALFGMNLFGFIKPQQTLNGYDLHFKNFTSSVFTLIRISSGEQWFYIVPDVARQQQPNFVCFDVSDFESYQEHGLVGCGTTWAFIYFFTFHLIVSVIIFNLFIAVLLGLIKTQNTAISKYQLSQIKELWRTYDHQGYGFIDYINFWQFTSRIAMIYGVKKDDLLDPNQKKNFLKFLSLPIYVQQRKEGSIFGFRFHDVVVKMTQISLFLKYGILPGGKEESQTILTQFYKELDQQTKFVGEISTLKSGDIAVIILIQRKIKQWMRTAKELYQIKKEKPEAYEETIKRHHNTVYENQQLSNREQIANKFLKAIDLQVQSKNNSQELSKLRQEDKNSNDNKQESLHTAQDNTKQNNFYNFHEEIDQKYPKNLDDSSQLSDISENFNRKQVDENINYNQQTTARVLKTVYFTQNNTKLKPQ</sequence>
<evidence type="ECO:0000256" key="6">
    <source>
        <dbReference type="ARBA" id="ARBA00022837"/>
    </source>
</evidence>
<feature type="transmembrane region" description="Helical" evidence="15">
    <location>
        <begin position="861"/>
        <end position="882"/>
    </location>
</feature>
<dbReference type="SUPFAM" id="SSF81324">
    <property type="entry name" value="Voltage-gated potassium channels"/>
    <property type="match status" value="4"/>
</dbReference>
<dbReference type="OrthoDB" id="431720at2759"/>
<evidence type="ECO:0000256" key="14">
    <source>
        <dbReference type="SAM" id="MobiDB-lite"/>
    </source>
</evidence>
<feature type="region of interest" description="Disordered" evidence="14">
    <location>
        <begin position="653"/>
        <end position="679"/>
    </location>
</feature>
<evidence type="ECO:0000256" key="4">
    <source>
        <dbReference type="ARBA" id="ARBA00022673"/>
    </source>
</evidence>
<keyword evidence="7" id="KW-0851">Voltage-gated channel</keyword>
<name>Q22N13_TETTS</name>
<evidence type="ECO:0000259" key="16">
    <source>
        <dbReference type="Pfam" id="PF00520"/>
    </source>
</evidence>
<keyword evidence="11" id="KW-0325">Glycoprotein</keyword>
<evidence type="ECO:0000256" key="1">
    <source>
        <dbReference type="ARBA" id="ARBA00004141"/>
    </source>
</evidence>
<dbReference type="InterPro" id="IPR027359">
    <property type="entry name" value="Volt_channel_dom_sf"/>
</dbReference>
<evidence type="ECO:0000256" key="9">
    <source>
        <dbReference type="ARBA" id="ARBA00023065"/>
    </source>
</evidence>
<dbReference type="GeneID" id="7842255"/>
<evidence type="ECO:0000256" key="15">
    <source>
        <dbReference type="SAM" id="Phobius"/>
    </source>
</evidence>
<feature type="transmembrane region" description="Helical" evidence="15">
    <location>
        <begin position="1357"/>
        <end position="1378"/>
    </location>
</feature>
<dbReference type="STRING" id="312017.Q22N13"/>
<feature type="transmembrane region" description="Helical" evidence="15">
    <location>
        <begin position="821"/>
        <end position="849"/>
    </location>
</feature>
<feature type="transmembrane region" description="Helical" evidence="15">
    <location>
        <begin position="339"/>
        <end position="360"/>
    </location>
</feature>
<dbReference type="Pfam" id="PF00520">
    <property type="entry name" value="Ion_trans"/>
    <property type="match status" value="4"/>
</dbReference>
<feature type="transmembrane region" description="Helical" evidence="15">
    <location>
        <begin position="1318"/>
        <end position="1337"/>
    </location>
</feature>
<dbReference type="EMBL" id="GG662720">
    <property type="protein sequence ID" value="EAR86325.2"/>
    <property type="molecule type" value="Genomic_DNA"/>
</dbReference>
<dbReference type="PANTHER" id="PTHR45628:SF7">
    <property type="entry name" value="VOLTAGE-DEPENDENT CALCIUM CHANNEL TYPE A SUBUNIT ALPHA-1"/>
    <property type="match status" value="1"/>
</dbReference>
<keyword evidence="12" id="KW-0407">Ion channel</keyword>
<dbReference type="InterPro" id="IPR005821">
    <property type="entry name" value="Ion_trans_dom"/>
</dbReference>
<evidence type="ECO:0000313" key="18">
    <source>
        <dbReference type="Proteomes" id="UP000009168"/>
    </source>
</evidence>
<feature type="transmembrane region" description="Helical" evidence="15">
    <location>
        <begin position="1048"/>
        <end position="1073"/>
    </location>
</feature>
<feature type="domain" description="Ion transport" evidence="16">
    <location>
        <begin position="833"/>
        <end position="1072"/>
    </location>
</feature>
<dbReference type="eggNOG" id="KOG2301">
    <property type="taxonomic scope" value="Eukaryota"/>
</dbReference>
<feature type="transmembrane region" description="Helical" evidence="15">
    <location>
        <begin position="1169"/>
        <end position="1189"/>
    </location>
</feature>
<feature type="transmembrane region" description="Helical" evidence="15">
    <location>
        <begin position="1201"/>
        <end position="1234"/>
    </location>
</feature>
<keyword evidence="3" id="KW-0109">Calcium transport</keyword>
<feature type="region of interest" description="Disordered" evidence="14">
    <location>
        <begin position="1"/>
        <end position="54"/>
    </location>
</feature>
<dbReference type="InterPro" id="IPR050599">
    <property type="entry name" value="VDCC_alpha-1_subunit"/>
</dbReference>
<feature type="compositionally biased region" description="Acidic residues" evidence="14">
    <location>
        <begin position="653"/>
        <end position="662"/>
    </location>
</feature>
<feature type="transmembrane region" description="Helical" evidence="15">
    <location>
        <begin position="1593"/>
        <end position="1614"/>
    </location>
</feature>
<feature type="coiled-coil region" evidence="13">
    <location>
        <begin position="602"/>
        <end position="629"/>
    </location>
</feature>
<feature type="compositionally biased region" description="Basic and acidic residues" evidence="14">
    <location>
        <begin position="663"/>
        <end position="679"/>
    </location>
</feature>
<keyword evidence="10 15" id="KW-0472">Membrane</keyword>
<dbReference type="GO" id="GO:0098703">
    <property type="term" value="P:calcium ion import across plasma membrane"/>
    <property type="evidence" value="ECO:0007669"/>
    <property type="project" value="TreeGrafter"/>
</dbReference>
<keyword evidence="6" id="KW-0106">Calcium</keyword>
<feature type="transmembrane region" description="Helical" evidence="15">
    <location>
        <begin position="437"/>
        <end position="456"/>
    </location>
</feature>
<feature type="transmembrane region" description="Helical" evidence="15">
    <location>
        <begin position="1254"/>
        <end position="1272"/>
    </location>
</feature>
<dbReference type="Proteomes" id="UP000009168">
    <property type="component" value="Unassembled WGS sequence"/>
</dbReference>
<keyword evidence="8 15" id="KW-1133">Transmembrane helix</keyword>
<evidence type="ECO:0000256" key="5">
    <source>
        <dbReference type="ARBA" id="ARBA00022692"/>
    </source>
</evidence>
<feature type="domain" description="Ion transport" evidence="16">
    <location>
        <begin position="1464"/>
        <end position="1715"/>
    </location>
</feature>
<evidence type="ECO:0000256" key="3">
    <source>
        <dbReference type="ARBA" id="ARBA00022568"/>
    </source>
</evidence>
<keyword evidence="2" id="KW-0813">Transport</keyword>
<feature type="transmembrane region" description="Helical" evidence="15">
    <location>
        <begin position="1686"/>
        <end position="1712"/>
    </location>
</feature>
<feature type="compositionally biased region" description="Polar residues" evidence="14">
    <location>
        <begin position="1945"/>
        <end position="1954"/>
    </location>
</feature>
<feature type="region of interest" description="Disordered" evidence="14">
    <location>
        <begin position="1923"/>
        <end position="1954"/>
    </location>
</feature>
<keyword evidence="13" id="KW-0175">Coiled coil</keyword>
<feature type="compositionally biased region" description="Polar residues" evidence="14">
    <location>
        <begin position="13"/>
        <end position="54"/>
    </location>
</feature>
<keyword evidence="4" id="KW-0107">Calcium channel</keyword>
<comment type="subcellular location">
    <subcellularLocation>
        <location evidence="1">Membrane</location>
        <topology evidence="1">Multi-pass membrane protein</topology>
    </subcellularLocation>
</comment>
<feature type="transmembrane region" description="Helical" evidence="15">
    <location>
        <begin position="1465"/>
        <end position="1486"/>
    </location>
</feature>
<dbReference type="RefSeq" id="XP_976857.2">
    <property type="nucleotide sequence ID" value="XM_971764.2"/>
</dbReference>
<evidence type="ECO:0000256" key="8">
    <source>
        <dbReference type="ARBA" id="ARBA00022989"/>
    </source>
</evidence>
<feature type="transmembrane region" description="Helical" evidence="15">
    <location>
        <begin position="963"/>
        <end position="981"/>
    </location>
</feature>
<organism evidence="17 18">
    <name type="scientific">Tetrahymena thermophila (strain SB210)</name>
    <dbReference type="NCBI Taxonomy" id="312017"/>
    <lineage>
        <taxon>Eukaryota</taxon>
        <taxon>Sar</taxon>
        <taxon>Alveolata</taxon>
        <taxon>Ciliophora</taxon>
        <taxon>Intramacronucleata</taxon>
        <taxon>Oligohymenophorea</taxon>
        <taxon>Hymenostomatida</taxon>
        <taxon>Tetrahymenina</taxon>
        <taxon>Tetrahymenidae</taxon>
        <taxon>Tetrahymena</taxon>
    </lineage>
</organism>
<evidence type="ECO:0000256" key="13">
    <source>
        <dbReference type="SAM" id="Coils"/>
    </source>
</evidence>
<feature type="domain" description="Ion transport" evidence="16">
    <location>
        <begin position="301"/>
        <end position="593"/>
    </location>
</feature>
<keyword evidence="9" id="KW-0406">Ion transport</keyword>
<feature type="transmembrane region" description="Helical" evidence="15">
    <location>
        <begin position="559"/>
        <end position="585"/>
    </location>
</feature>
<feature type="compositionally biased region" description="Basic and acidic residues" evidence="14">
    <location>
        <begin position="1928"/>
        <end position="1944"/>
    </location>
</feature>
<evidence type="ECO:0000256" key="7">
    <source>
        <dbReference type="ARBA" id="ARBA00022882"/>
    </source>
</evidence>
<evidence type="ECO:0000256" key="11">
    <source>
        <dbReference type="ARBA" id="ARBA00023180"/>
    </source>
</evidence>
<dbReference type="PANTHER" id="PTHR45628">
    <property type="entry name" value="VOLTAGE-DEPENDENT CALCIUM CHANNEL TYPE A SUBUNIT ALPHA-1"/>
    <property type="match status" value="1"/>
</dbReference>
<evidence type="ECO:0000256" key="10">
    <source>
        <dbReference type="ARBA" id="ARBA00023136"/>
    </source>
</evidence>
<evidence type="ECO:0000256" key="12">
    <source>
        <dbReference type="ARBA" id="ARBA00023303"/>
    </source>
</evidence>
<feature type="transmembrane region" description="Helical" evidence="15">
    <location>
        <begin position="1529"/>
        <end position="1547"/>
    </location>
</feature>
<keyword evidence="18" id="KW-1185">Reference proteome</keyword>
<dbReference type="HOGENOM" id="CLU_276424_0_0_1"/>
<dbReference type="Gene3D" id="1.20.120.350">
    <property type="entry name" value="Voltage-gated potassium channels. Chain C"/>
    <property type="match status" value="4"/>
</dbReference>
<dbReference type="KEGG" id="tet:TTHERM_00028610"/>
<feature type="transmembrane region" description="Helical" evidence="15">
    <location>
        <begin position="300"/>
        <end position="319"/>
    </location>
</feature>
<feature type="transmembrane region" description="Helical" evidence="15">
    <location>
        <begin position="1498"/>
        <end position="1517"/>
    </location>
</feature>
<evidence type="ECO:0000313" key="17">
    <source>
        <dbReference type="EMBL" id="EAR86325.2"/>
    </source>
</evidence>
<accession>Q22N13</accession>
<feature type="domain" description="Ion transport" evidence="16">
    <location>
        <begin position="1131"/>
        <end position="1390"/>
    </location>
</feature>
<dbReference type="GO" id="GO:0005891">
    <property type="term" value="C:voltage-gated calcium channel complex"/>
    <property type="evidence" value="ECO:0007669"/>
    <property type="project" value="TreeGrafter"/>
</dbReference>
<feature type="transmembrane region" description="Helical" evidence="15">
    <location>
        <begin position="1567"/>
        <end position="1586"/>
    </location>
</feature>
<dbReference type="GO" id="GO:0008331">
    <property type="term" value="F:high voltage-gated calcium channel activity"/>
    <property type="evidence" value="ECO:0007669"/>
    <property type="project" value="TreeGrafter"/>
</dbReference>
<protein>
    <submittedName>
        <fullName evidence="17">Cation channel family protein</fullName>
    </submittedName>
</protein>
<dbReference type="Gene3D" id="1.10.287.70">
    <property type="match status" value="4"/>
</dbReference>
<reference evidence="18" key="1">
    <citation type="journal article" date="2006" name="PLoS Biol.">
        <title>Macronuclear genome sequence of the ciliate Tetrahymena thermophila, a model eukaryote.</title>
        <authorList>
            <person name="Eisen J.A."/>
            <person name="Coyne R.S."/>
            <person name="Wu M."/>
            <person name="Wu D."/>
            <person name="Thiagarajan M."/>
            <person name="Wortman J.R."/>
            <person name="Badger J.H."/>
            <person name="Ren Q."/>
            <person name="Amedeo P."/>
            <person name="Jones K.M."/>
            <person name="Tallon L.J."/>
            <person name="Delcher A.L."/>
            <person name="Salzberg S.L."/>
            <person name="Silva J.C."/>
            <person name="Haas B.J."/>
            <person name="Majoros W.H."/>
            <person name="Farzad M."/>
            <person name="Carlton J.M."/>
            <person name="Smith R.K. Jr."/>
            <person name="Garg J."/>
            <person name="Pearlman R.E."/>
            <person name="Karrer K.M."/>
            <person name="Sun L."/>
            <person name="Manning G."/>
            <person name="Elde N.C."/>
            <person name="Turkewitz A.P."/>
            <person name="Asai D.J."/>
            <person name="Wilkes D.E."/>
            <person name="Wang Y."/>
            <person name="Cai H."/>
            <person name="Collins K."/>
            <person name="Stewart B.A."/>
            <person name="Lee S.R."/>
            <person name="Wilamowska K."/>
            <person name="Weinberg Z."/>
            <person name="Ruzzo W.L."/>
            <person name="Wloga D."/>
            <person name="Gaertig J."/>
            <person name="Frankel J."/>
            <person name="Tsao C.-C."/>
            <person name="Gorovsky M.A."/>
            <person name="Keeling P.J."/>
            <person name="Waller R.F."/>
            <person name="Patron N.J."/>
            <person name="Cherry J.M."/>
            <person name="Stover N.A."/>
            <person name="Krieger C.J."/>
            <person name="del Toro C."/>
            <person name="Ryder H.F."/>
            <person name="Williamson S.C."/>
            <person name="Barbeau R.A."/>
            <person name="Hamilton E.P."/>
            <person name="Orias E."/>
        </authorList>
    </citation>
    <scope>NUCLEOTIDE SEQUENCE [LARGE SCALE GENOMIC DNA]</scope>
    <source>
        <strain evidence="18">SB210</strain>
    </source>
</reference>
<dbReference type="InParanoid" id="Q22N13"/>
<evidence type="ECO:0000256" key="2">
    <source>
        <dbReference type="ARBA" id="ARBA00022448"/>
    </source>
</evidence>
<dbReference type="eggNOG" id="KOG2302">
    <property type="taxonomic scope" value="Eukaryota"/>
</dbReference>
<proteinExistence type="predicted"/>
<feature type="transmembrane region" description="Helical" evidence="15">
    <location>
        <begin position="1132"/>
        <end position="1149"/>
    </location>
</feature>
<keyword evidence="5 15" id="KW-0812">Transmembrane</keyword>
<gene>
    <name evidence="17" type="ORF">TTHERM_00028610</name>
</gene>